<feature type="region of interest" description="Disordered" evidence="1">
    <location>
        <begin position="102"/>
        <end position="122"/>
    </location>
</feature>
<dbReference type="Proteomes" id="UP000486602">
    <property type="component" value="Unassembled WGS sequence"/>
</dbReference>
<evidence type="ECO:0000256" key="1">
    <source>
        <dbReference type="SAM" id="MobiDB-lite"/>
    </source>
</evidence>
<protein>
    <submittedName>
        <fullName evidence="2">Uncharacterized protein</fullName>
    </submittedName>
</protein>
<reference evidence="2 3" key="1">
    <citation type="submission" date="2020-02" db="EMBL/GenBank/DDBJ databases">
        <title>Out from the shadows clarifying the taxonomy of the family Cryomorphaceae and related taxa by utilizing the GTDB taxonomic framework.</title>
        <authorList>
            <person name="Bowman J.P."/>
        </authorList>
    </citation>
    <scope>NUCLEOTIDE SEQUENCE [LARGE SCALE GENOMIC DNA]</scope>
    <source>
        <strain evidence="2 3">QSSC 1-22</strain>
    </source>
</reference>
<keyword evidence="3" id="KW-1185">Reference proteome</keyword>
<comment type="caution">
    <text evidence="2">The sequence shown here is derived from an EMBL/GenBank/DDBJ whole genome shotgun (WGS) entry which is preliminary data.</text>
</comment>
<dbReference type="EMBL" id="JAAGVY010000008">
    <property type="protein sequence ID" value="NEN23082.1"/>
    <property type="molecule type" value="Genomic_DNA"/>
</dbReference>
<feature type="compositionally biased region" description="Basic and acidic residues" evidence="1">
    <location>
        <begin position="105"/>
        <end position="122"/>
    </location>
</feature>
<dbReference type="RefSeq" id="WP_163283942.1">
    <property type="nucleotide sequence ID" value="NZ_JAAGVY010000008.1"/>
</dbReference>
<evidence type="ECO:0000313" key="3">
    <source>
        <dbReference type="Proteomes" id="UP000486602"/>
    </source>
</evidence>
<name>A0A7K3WQC3_9FLAO</name>
<sequence>MKDLPSEAATSHMRKTLWCIKIEHKMGKKEIFKVISESRSKLGDLGEQDLNSIARSSLEAIRELKNINKDKKFDFIIRDVIDDISYQIEKEFDIYKERKKNARKNSYERERDKLKESLDRVC</sequence>
<accession>A0A7K3WQC3</accession>
<organism evidence="2 3">
    <name type="scientific">Cryomorpha ignava</name>
    <dbReference type="NCBI Taxonomy" id="101383"/>
    <lineage>
        <taxon>Bacteria</taxon>
        <taxon>Pseudomonadati</taxon>
        <taxon>Bacteroidota</taxon>
        <taxon>Flavobacteriia</taxon>
        <taxon>Flavobacteriales</taxon>
        <taxon>Cryomorphaceae</taxon>
        <taxon>Cryomorpha</taxon>
    </lineage>
</organism>
<evidence type="ECO:0000313" key="2">
    <source>
        <dbReference type="EMBL" id="NEN23082.1"/>
    </source>
</evidence>
<gene>
    <name evidence="2" type="ORF">G3O08_06165</name>
</gene>
<dbReference type="AlphaFoldDB" id="A0A7K3WQC3"/>
<proteinExistence type="predicted"/>